<dbReference type="Proteomes" id="UP000194003">
    <property type="component" value="Unassembled WGS sequence"/>
</dbReference>
<keyword evidence="3" id="KW-1185">Reference proteome</keyword>
<dbReference type="OrthoDB" id="8455098at2"/>
<dbReference type="SUPFAM" id="SSF69318">
    <property type="entry name" value="Integrin alpha N-terminal domain"/>
    <property type="match status" value="1"/>
</dbReference>
<gene>
    <name evidence="2" type="ORF">MAIT1_04438</name>
</gene>
<evidence type="ECO:0000256" key="1">
    <source>
        <dbReference type="SAM" id="SignalP"/>
    </source>
</evidence>
<proteinExistence type="predicted"/>
<accession>A0A1Y2K9Q3</accession>
<dbReference type="STRING" id="1434232.MAIT1_04438"/>
<protein>
    <submittedName>
        <fullName evidence="2">Uncharacterized protein</fullName>
    </submittedName>
</protein>
<feature type="chain" id="PRO_5013050719" evidence="1">
    <location>
        <begin position="17"/>
        <end position="421"/>
    </location>
</feature>
<dbReference type="EMBL" id="LVJN01000014">
    <property type="protein sequence ID" value="OSM07343.1"/>
    <property type="molecule type" value="Genomic_DNA"/>
</dbReference>
<organism evidence="2 3">
    <name type="scientific">Magnetofaba australis IT-1</name>
    <dbReference type="NCBI Taxonomy" id="1434232"/>
    <lineage>
        <taxon>Bacteria</taxon>
        <taxon>Pseudomonadati</taxon>
        <taxon>Pseudomonadota</taxon>
        <taxon>Magnetococcia</taxon>
        <taxon>Magnetococcales</taxon>
        <taxon>Magnetococcaceae</taxon>
        <taxon>Magnetofaba</taxon>
    </lineage>
</organism>
<reference evidence="2 3" key="1">
    <citation type="journal article" date="2016" name="BMC Genomics">
        <title>Combined genomic and structural analyses of a cultured magnetotactic bacterium reveals its niche adaptation to a dynamic environment.</title>
        <authorList>
            <person name="Araujo A.C."/>
            <person name="Morillo V."/>
            <person name="Cypriano J."/>
            <person name="Teixeira L.C."/>
            <person name="Leao P."/>
            <person name="Lyra S."/>
            <person name="Almeida L.G."/>
            <person name="Bazylinski D.A."/>
            <person name="Vasconcellos A.T."/>
            <person name="Abreu F."/>
            <person name="Lins U."/>
        </authorList>
    </citation>
    <scope>NUCLEOTIDE SEQUENCE [LARGE SCALE GENOMIC DNA]</scope>
    <source>
        <strain evidence="2 3">IT-1</strain>
    </source>
</reference>
<evidence type="ECO:0000313" key="2">
    <source>
        <dbReference type="EMBL" id="OSM07343.1"/>
    </source>
</evidence>
<dbReference type="AlphaFoldDB" id="A0A1Y2K9Q3"/>
<dbReference type="InterPro" id="IPR028994">
    <property type="entry name" value="Integrin_alpha_N"/>
</dbReference>
<name>A0A1Y2K9Q3_9PROT</name>
<feature type="signal peptide" evidence="1">
    <location>
        <begin position="1"/>
        <end position="16"/>
    </location>
</feature>
<evidence type="ECO:0000313" key="3">
    <source>
        <dbReference type="Proteomes" id="UP000194003"/>
    </source>
</evidence>
<keyword evidence="1" id="KW-0732">Signal</keyword>
<dbReference type="RefSeq" id="WP_085440356.1">
    <property type="nucleotide sequence ID" value="NZ_LVJN01000014.1"/>
</dbReference>
<comment type="caution">
    <text evidence="2">The sequence shown here is derived from an EMBL/GenBank/DDBJ whole genome shotgun (WGS) entry which is preliminary data.</text>
</comment>
<sequence>MAACALWSLTPPSAQANALGCSPCEGFGAVATQLDDNPKPDLAYAWVAQGKGYYGVSANLANERSGEAERFNKDGKMLDYPPVAWKPLGDIPGATAGVGLAAGKIDQNAAPDLLFAWLDEKGGIHYRVGMDADANGVAAWSDAISAPGQVVGKSRGLGAAMAELTGNARPELVVAWGVVQPDGKARGYYRVGFDLDEKGAAKSWSEPFPVANGAALNTLGVELKGVGLTLENVDLNYALDLIFSWSASAKGTGTLLMNVGLNLDAQGRARGWSDKVTPLPMVAIGGAGAGLASARVDNKPQPDFIAAWGAPQGFPGGVREYVALNQEPVPAYQPTEADLNTQGDETTGLSRASVNTQIAKGIYSPAMLEEYVRAHMTDTPIIPEQIEQVNRALDALAVDDTVRGELEALILQRLGIQSGAL</sequence>